<name>G7V5X0_THELD</name>
<reference evidence="3 4" key="2">
    <citation type="journal article" date="2012" name="Stand. Genomic Sci.">
        <title>Genome sequence of the moderately thermophilic, amino-acid-degrading and sulfur-reducing bacterium Thermovirga lienii type strain (Cas60314(T)).</title>
        <authorList>
            <person name="Goker M."/>
            <person name="Saunders E."/>
            <person name="Lapidus A."/>
            <person name="Nolan M."/>
            <person name="Lucas S."/>
            <person name="Hammon N."/>
            <person name="Deshpande S."/>
            <person name="Cheng J.F."/>
            <person name="Han C."/>
            <person name="Tapia R."/>
            <person name="Goodwin L.A."/>
            <person name="Pitluck S."/>
            <person name="Liolios K."/>
            <person name="Mavromatis K."/>
            <person name="Pagani I."/>
            <person name="Ivanova N."/>
            <person name="Mikhailova N."/>
            <person name="Pati A."/>
            <person name="Chen A."/>
            <person name="Palaniappan K."/>
            <person name="Land M."/>
            <person name="Chang Y.J."/>
            <person name="Jeffries C.D."/>
            <person name="Brambilla E.M."/>
            <person name="Rohde M."/>
            <person name="Spring S."/>
            <person name="Detter J.C."/>
            <person name="Woyke T."/>
            <person name="Bristow J."/>
            <person name="Eisen J.A."/>
            <person name="Markowitz V."/>
            <person name="Hugenholtz P."/>
            <person name="Kyrpides N.C."/>
            <person name="Klenk H.P."/>
        </authorList>
    </citation>
    <scope>NUCLEOTIDE SEQUENCE [LARGE SCALE GENOMIC DNA]</scope>
    <source>
        <strain evidence="4">ATCC BAA-1197 / DSM 17291 / Cas60314</strain>
    </source>
</reference>
<evidence type="ECO:0000256" key="1">
    <source>
        <dbReference type="SAM" id="MobiDB-lite"/>
    </source>
</evidence>
<dbReference type="InterPro" id="IPR047797">
    <property type="entry name" value="ISNCY_transpos"/>
</dbReference>
<gene>
    <name evidence="3" type="ordered locus">Tlie_0129</name>
</gene>
<dbReference type="GO" id="GO:0003676">
    <property type="term" value="F:nucleic acid binding"/>
    <property type="evidence" value="ECO:0007669"/>
    <property type="project" value="InterPro"/>
</dbReference>
<reference evidence="4" key="1">
    <citation type="submission" date="2011-10" db="EMBL/GenBank/DDBJ databases">
        <title>The complete genome of chromosome of Thermovirga lienii DSM 17291.</title>
        <authorList>
            <consortium name="US DOE Joint Genome Institute (JGI-PGF)"/>
            <person name="Lucas S."/>
            <person name="Copeland A."/>
            <person name="Lapidus A."/>
            <person name="Glavina del Rio T."/>
            <person name="Dalin E."/>
            <person name="Tice H."/>
            <person name="Bruce D."/>
            <person name="Goodwin L."/>
            <person name="Pitluck S."/>
            <person name="Peters L."/>
            <person name="Mikhailova N."/>
            <person name="Saunders E."/>
            <person name="Kyrpides N."/>
            <person name="Mavromatis K."/>
            <person name="Ivanova N."/>
            <person name="Last F.I."/>
            <person name="Brettin T."/>
            <person name="Detter J.C."/>
            <person name="Han C."/>
            <person name="Larimer F."/>
            <person name="Land M."/>
            <person name="Hauser L."/>
            <person name="Markowitz V."/>
            <person name="Cheng J.-F."/>
            <person name="Hugenholtz P."/>
            <person name="Woyke T."/>
            <person name="Wu D."/>
            <person name="Spring S."/>
            <person name="Schroeder M."/>
            <person name="Brambilla E.-M."/>
            <person name="Klenk H.-P."/>
            <person name="Eisen J.A."/>
        </authorList>
    </citation>
    <scope>NUCLEOTIDE SEQUENCE [LARGE SCALE GENOMIC DNA]</scope>
    <source>
        <strain evidence="4">ATCC BAA-1197 / DSM 17291 / Cas60314</strain>
    </source>
</reference>
<dbReference type="SUPFAM" id="SSF46689">
    <property type="entry name" value="Homeodomain-like"/>
    <property type="match status" value="1"/>
</dbReference>
<protein>
    <submittedName>
        <fullName evidence="3">Integrase catalytic region</fullName>
    </submittedName>
</protein>
<sequence length="452" mass="51070">MSRGDVYLSEKESRRVYVMERLMEGVVTVKEASCVLGLSERQIKRLKAGVKERGIAALAHGNRGRKPKHATSKEVKEAIVGFAVGKYHGASYQHMSELMKEHDGIFVSAKTVGRILKEASIPNKHTHKTPRRRRTRNRMSMEGMLVQCDASPHDWLEGRCSKLCLHGAIDDATGKIFGLYFRPNEDLLGYLHVLKQMVEDYGVPRSIYSDGHSIFFSPKGDKLSIEEELKGERVKLTQFGEVLNQLGITHIKARSPQAKGRIERLWETLQSRLIVELRIANICTMEDANDFLCDFKKRFNSRFAVRAEDKEQAFRANPGLESLHKIICIRSHRKASNGSTISYGGSTYQLLDSKGHVVPLKPKSPVCVTRHLDGSLGALYSGDYFKLKAISSDSNKKAIQEENLENKAKPRGKYKPSMDHPWRRSINSTTKDHKNKKRYPLEGELGGIHAPY</sequence>
<dbReference type="InterPro" id="IPR055247">
    <property type="entry name" value="InsJ-like_HTH"/>
</dbReference>
<dbReference type="InterPro" id="IPR036397">
    <property type="entry name" value="RNaseH_sf"/>
</dbReference>
<organism evidence="3 4">
    <name type="scientific">Thermovirga lienii (strain ATCC BAA-1197 / DSM 17291 / Cas60314)</name>
    <dbReference type="NCBI Taxonomy" id="580340"/>
    <lineage>
        <taxon>Bacteria</taxon>
        <taxon>Thermotogati</taxon>
        <taxon>Synergistota</taxon>
        <taxon>Synergistia</taxon>
        <taxon>Synergistales</taxon>
        <taxon>Thermovirgaceae</taxon>
        <taxon>Thermovirga</taxon>
    </lineage>
</organism>
<dbReference type="PANTHER" id="PTHR35004">
    <property type="entry name" value="TRANSPOSASE RV3428C-RELATED"/>
    <property type="match status" value="1"/>
</dbReference>
<evidence type="ECO:0000259" key="2">
    <source>
        <dbReference type="PROSITE" id="PS50994"/>
    </source>
</evidence>
<dbReference type="NCBIfam" id="NF033594">
    <property type="entry name" value="transpos_ISNCY_2"/>
    <property type="match status" value="1"/>
</dbReference>
<dbReference type="PANTHER" id="PTHR35004:SF7">
    <property type="entry name" value="INTEGRASE PROTEIN"/>
    <property type="match status" value="1"/>
</dbReference>
<dbReference type="Gene3D" id="3.30.420.10">
    <property type="entry name" value="Ribonuclease H-like superfamily/Ribonuclease H"/>
    <property type="match status" value="1"/>
</dbReference>
<dbReference type="InterPro" id="IPR012337">
    <property type="entry name" value="RNaseH-like_sf"/>
</dbReference>
<dbReference type="Proteomes" id="UP000005868">
    <property type="component" value="Chromosome"/>
</dbReference>
<dbReference type="InterPro" id="IPR009057">
    <property type="entry name" value="Homeodomain-like_sf"/>
</dbReference>
<dbReference type="GO" id="GO:0015074">
    <property type="term" value="P:DNA integration"/>
    <property type="evidence" value="ECO:0007669"/>
    <property type="project" value="InterPro"/>
</dbReference>
<evidence type="ECO:0000313" key="4">
    <source>
        <dbReference type="Proteomes" id="UP000005868"/>
    </source>
</evidence>
<dbReference type="PROSITE" id="PS50994">
    <property type="entry name" value="INTEGRASE"/>
    <property type="match status" value="1"/>
</dbReference>
<dbReference type="OrthoDB" id="4864at2"/>
<feature type="region of interest" description="Disordered" evidence="1">
    <location>
        <begin position="400"/>
        <end position="452"/>
    </location>
</feature>
<dbReference type="SUPFAM" id="SSF53098">
    <property type="entry name" value="Ribonuclease H-like"/>
    <property type="match status" value="1"/>
</dbReference>
<dbReference type="InterPro" id="IPR001584">
    <property type="entry name" value="Integrase_cat-core"/>
</dbReference>
<evidence type="ECO:0000313" key="3">
    <source>
        <dbReference type="EMBL" id="AER65875.1"/>
    </source>
</evidence>
<dbReference type="eggNOG" id="COG2801">
    <property type="taxonomic scope" value="Bacteria"/>
</dbReference>
<feature type="domain" description="Integrase catalytic" evidence="2">
    <location>
        <begin position="138"/>
        <end position="326"/>
    </location>
</feature>
<dbReference type="EMBL" id="CP003096">
    <property type="protein sequence ID" value="AER65875.1"/>
    <property type="molecule type" value="Genomic_DNA"/>
</dbReference>
<keyword evidence="4" id="KW-1185">Reference proteome</keyword>
<dbReference type="KEGG" id="tli:Tlie_0129"/>
<dbReference type="AlphaFoldDB" id="G7V5X0"/>
<proteinExistence type="predicted"/>
<dbReference type="HOGENOM" id="CLU_041517_0_1_0"/>
<dbReference type="Pfam" id="PF13518">
    <property type="entry name" value="HTH_28"/>
    <property type="match status" value="1"/>
</dbReference>
<accession>G7V5X0</accession>